<dbReference type="EMBL" id="RXHI01000008">
    <property type="protein sequence ID" value="RUA22867.1"/>
    <property type="molecule type" value="Genomic_DNA"/>
</dbReference>
<gene>
    <name evidence="1" type="ORF">DSL92_03305</name>
</gene>
<accession>A0A3S0NF14</accession>
<dbReference type="AlphaFoldDB" id="A0A3S0NF14"/>
<name>A0A3S0NF14_9GAMM</name>
<comment type="caution">
    <text evidence="1">The sequence shown here is derived from an EMBL/GenBank/DDBJ whole genome shotgun (WGS) entry which is preliminary data.</text>
</comment>
<organism evidence="1">
    <name type="scientific">Billgrantia gudaonensis</name>
    <dbReference type="NCBI Taxonomy" id="376427"/>
    <lineage>
        <taxon>Bacteria</taxon>
        <taxon>Pseudomonadati</taxon>
        <taxon>Pseudomonadota</taxon>
        <taxon>Gammaproteobacteria</taxon>
        <taxon>Oceanospirillales</taxon>
        <taxon>Halomonadaceae</taxon>
        <taxon>Billgrantia</taxon>
    </lineage>
</organism>
<proteinExistence type="predicted"/>
<protein>
    <submittedName>
        <fullName evidence="1">Uncharacterized protein</fullName>
    </submittedName>
</protein>
<sequence>MLGAVLIASWLHPSLTLWDEIDDAVFFLTNAWLQDANTLWVHLVAITNPGHSTQPACWCCWPFRVGVRRGPYPDHRLLRWGGVSMTMLIAAVAITPRD</sequence>
<reference evidence="1" key="1">
    <citation type="submission" date="2018-12" db="EMBL/GenBank/DDBJ databases">
        <authorList>
            <person name="Jadhav K."/>
            <person name="Kushwaha B."/>
            <person name="Jadhav I."/>
        </authorList>
    </citation>
    <scope>NUCLEOTIDE SEQUENCE [LARGE SCALE GENOMIC DNA]</scope>
    <source>
        <strain evidence="1">SBS 10</strain>
    </source>
</reference>
<evidence type="ECO:0000313" key="1">
    <source>
        <dbReference type="EMBL" id="RUA22867.1"/>
    </source>
</evidence>